<reference evidence="2" key="1">
    <citation type="submission" date="2016-03" db="EMBL/GenBank/DDBJ databases">
        <title>Screening and functional analysis of regulators involved in fruiting body formation of Flammulina velutipes.</title>
        <authorList>
            <person name="Wang W."/>
            <person name="Xie B."/>
            <person name="van Peer A.F."/>
        </authorList>
    </citation>
    <scope>NUCLEOTIDE SEQUENCE</scope>
    <source>
        <strain evidence="2">Fv25-3</strain>
    </source>
</reference>
<sequence length="56" mass="6205">MDSHTFDLEFIDLAHILATAEAEVQHHDSPFPSIPSDTPFDEDRPVQALPGNCIIC</sequence>
<gene>
    <name evidence="2" type="primary">pp10</name>
</gene>
<dbReference type="AlphaFoldDB" id="A0A1B2U707"/>
<proteinExistence type="predicted"/>
<evidence type="ECO:0000313" key="2">
    <source>
        <dbReference type="EMBL" id="AOC97512.1"/>
    </source>
</evidence>
<organism evidence="2">
    <name type="scientific">Flammulina velutipes</name>
    <name type="common">Agaricus velutipes</name>
    <dbReference type="NCBI Taxonomy" id="38945"/>
    <lineage>
        <taxon>Eukaryota</taxon>
        <taxon>Fungi</taxon>
        <taxon>Dikarya</taxon>
        <taxon>Basidiomycota</taxon>
        <taxon>Agaricomycotina</taxon>
        <taxon>Agaricomycetes</taxon>
        <taxon>Agaricomycetidae</taxon>
        <taxon>Agaricales</taxon>
        <taxon>Marasmiineae</taxon>
        <taxon>Physalacriaceae</taxon>
        <taxon>Flammulina</taxon>
    </lineage>
</organism>
<dbReference type="EMBL" id="KU882135">
    <property type="protein sequence ID" value="AOC97512.1"/>
    <property type="molecule type" value="Genomic_DNA"/>
</dbReference>
<name>A0A1B2U707_FLAVE</name>
<evidence type="ECO:0000256" key="1">
    <source>
        <dbReference type="SAM" id="MobiDB-lite"/>
    </source>
</evidence>
<protein>
    <submittedName>
        <fullName evidence="2">Putative pheromone</fullName>
    </submittedName>
</protein>
<accession>A0A1B2U707</accession>
<feature type="region of interest" description="Disordered" evidence="1">
    <location>
        <begin position="26"/>
        <end position="45"/>
    </location>
</feature>